<reference evidence="4 5" key="1">
    <citation type="submission" date="2018-05" db="EMBL/GenBank/DDBJ databases">
        <title>Complete genome sequences of Streptococcus sobrinus.</title>
        <authorList>
            <person name="Sales M."/>
            <person name="Jensen P.A."/>
        </authorList>
    </citation>
    <scope>NUCLEOTIDE SEQUENCE [LARGE SCALE GENOMIC DNA]</scope>
    <source>
        <strain evidence="4 5">SL1</strain>
    </source>
</reference>
<dbReference type="Gene3D" id="3.40.630.30">
    <property type="match status" value="1"/>
</dbReference>
<dbReference type="InterPro" id="IPR016181">
    <property type="entry name" value="Acyl_CoA_acyltransferase"/>
</dbReference>
<keyword evidence="5" id="KW-1185">Reference proteome</keyword>
<dbReference type="RefSeq" id="WP_002962228.1">
    <property type="nucleotide sequence ID" value="NZ_CP029490.1"/>
</dbReference>
<evidence type="ECO:0000313" key="5">
    <source>
        <dbReference type="Proteomes" id="UP000245369"/>
    </source>
</evidence>
<name>A0ABM6W5J5_9STRE</name>
<evidence type="ECO:0000256" key="1">
    <source>
        <dbReference type="ARBA" id="ARBA00022679"/>
    </source>
</evidence>
<dbReference type="Proteomes" id="UP000245369">
    <property type="component" value="Chromosome"/>
</dbReference>
<proteinExistence type="predicted"/>
<dbReference type="SUPFAM" id="SSF55729">
    <property type="entry name" value="Acyl-CoA N-acyltransferases (Nat)"/>
    <property type="match status" value="1"/>
</dbReference>
<evidence type="ECO:0000259" key="3">
    <source>
        <dbReference type="PROSITE" id="PS51186"/>
    </source>
</evidence>
<keyword evidence="1" id="KW-0808">Transferase</keyword>
<dbReference type="CDD" id="cd04301">
    <property type="entry name" value="NAT_SF"/>
    <property type="match status" value="1"/>
</dbReference>
<evidence type="ECO:0000313" key="4">
    <source>
        <dbReference type="EMBL" id="AWN20915.1"/>
    </source>
</evidence>
<dbReference type="InterPro" id="IPR000182">
    <property type="entry name" value="GNAT_dom"/>
</dbReference>
<dbReference type="PROSITE" id="PS51186">
    <property type="entry name" value="GNAT"/>
    <property type="match status" value="1"/>
</dbReference>
<sequence>MTIRRAQVADIPALEKLLKEILLVHHQARPDLFRASGKKFSRQQLEALVPDDSKPIFVYEDEQGKILGHLFIIIENTEGKNSQPHKTLFIDDLCVAKDARGQRLGQELFDFARDYAKELGCYNLTLHVWNANEGALRFYKRQGLKEQFTSMEEIL</sequence>
<feature type="domain" description="N-acetyltransferase" evidence="3">
    <location>
        <begin position="1"/>
        <end position="155"/>
    </location>
</feature>
<dbReference type="PANTHER" id="PTHR43877">
    <property type="entry name" value="AMINOALKYLPHOSPHONATE N-ACETYLTRANSFERASE-RELATED-RELATED"/>
    <property type="match status" value="1"/>
</dbReference>
<dbReference type="Pfam" id="PF00583">
    <property type="entry name" value="Acetyltransf_1"/>
    <property type="match status" value="1"/>
</dbReference>
<keyword evidence="2" id="KW-0012">Acyltransferase</keyword>
<accession>A0ABM6W5J5</accession>
<gene>
    <name evidence="4" type="ORF">DK182_05965</name>
</gene>
<organism evidence="4 5">
    <name type="scientific">Streptococcus sobrinus</name>
    <dbReference type="NCBI Taxonomy" id="1310"/>
    <lineage>
        <taxon>Bacteria</taxon>
        <taxon>Bacillati</taxon>
        <taxon>Bacillota</taxon>
        <taxon>Bacilli</taxon>
        <taxon>Lactobacillales</taxon>
        <taxon>Streptococcaceae</taxon>
        <taxon>Streptococcus</taxon>
    </lineage>
</organism>
<dbReference type="EMBL" id="CP029490">
    <property type="protein sequence ID" value="AWN20915.1"/>
    <property type="molecule type" value="Genomic_DNA"/>
</dbReference>
<protein>
    <submittedName>
        <fullName evidence="4">GNAT family N-acetyltransferase</fullName>
    </submittedName>
</protein>
<dbReference type="InterPro" id="IPR050832">
    <property type="entry name" value="Bact_Acetyltransf"/>
</dbReference>
<evidence type="ECO:0000256" key="2">
    <source>
        <dbReference type="ARBA" id="ARBA00023315"/>
    </source>
</evidence>
<dbReference type="GeneID" id="93924054"/>